<name>A0A8X8B9U0_BRACI</name>
<gene>
    <name evidence="1" type="ORF">Bca52824_001519</name>
</gene>
<evidence type="ECO:0000313" key="1">
    <source>
        <dbReference type="EMBL" id="KAG2330339.1"/>
    </source>
</evidence>
<reference evidence="1 2" key="1">
    <citation type="submission" date="2020-02" db="EMBL/GenBank/DDBJ databases">
        <authorList>
            <person name="Ma Q."/>
            <person name="Huang Y."/>
            <person name="Song X."/>
            <person name="Pei D."/>
        </authorList>
    </citation>
    <scope>NUCLEOTIDE SEQUENCE [LARGE SCALE GENOMIC DNA]</scope>
    <source>
        <strain evidence="1">Sxm20200214</strain>
        <tissue evidence="1">Leaf</tissue>
    </source>
</reference>
<sequence>MKKTRARQNGISLEKATTMISRLMVGFLLITLQIFTSSPHRLPSVSPVLKLEEYTTAKTTPNDTKFKRMIDEFNLRIAGEEKDFRRHTMKIFTNEKMMVKTLTPKKLLILALQEAERSGVEDSEVEDHTSQTFPLSRRYAIDVPSILALISLWLSNDANCRFQMNHFGLPQNRGSSQLNSKMSDRPSIVPSGHSTLGQLAFNYMPVKFKFLQARMCTRTAPLHLAIEILKCSEERTNICPSVHSMYSTYQGLLKSVNSR</sequence>
<keyword evidence="2" id="KW-1185">Reference proteome</keyword>
<dbReference type="AlphaFoldDB" id="A0A8X8B9U0"/>
<comment type="caution">
    <text evidence="1">The sequence shown here is derived from an EMBL/GenBank/DDBJ whole genome shotgun (WGS) entry which is preliminary data.</text>
</comment>
<organism evidence="1 2">
    <name type="scientific">Brassica carinata</name>
    <name type="common">Ethiopian mustard</name>
    <name type="synonym">Abyssinian cabbage</name>
    <dbReference type="NCBI Taxonomy" id="52824"/>
    <lineage>
        <taxon>Eukaryota</taxon>
        <taxon>Viridiplantae</taxon>
        <taxon>Streptophyta</taxon>
        <taxon>Embryophyta</taxon>
        <taxon>Tracheophyta</taxon>
        <taxon>Spermatophyta</taxon>
        <taxon>Magnoliopsida</taxon>
        <taxon>eudicotyledons</taxon>
        <taxon>Gunneridae</taxon>
        <taxon>Pentapetalae</taxon>
        <taxon>rosids</taxon>
        <taxon>malvids</taxon>
        <taxon>Brassicales</taxon>
        <taxon>Brassicaceae</taxon>
        <taxon>Brassiceae</taxon>
        <taxon>Brassica</taxon>
    </lineage>
</organism>
<dbReference type="EMBL" id="JAAMPC010000001">
    <property type="protein sequence ID" value="KAG2330339.1"/>
    <property type="molecule type" value="Genomic_DNA"/>
</dbReference>
<dbReference type="Proteomes" id="UP000886595">
    <property type="component" value="Unassembled WGS sequence"/>
</dbReference>
<proteinExistence type="predicted"/>
<protein>
    <submittedName>
        <fullName evidence="1">Uncharacterized protein</fullName>
    </submittedName>
</protein>
<evidence type="ECO:0000313" key="2">
    <source>
        <dbReference type="Proteomes" id="UP000886595"/>
    </source>
</evidence>
<dbReference type="OrthoDB" id="10555018at2759"/>
<accession>A0A8X8B9U0</accession>